<dbReference type="EMBL" id="JADBJN010000003">
    <property type="protein sequence ID" value="KAG5672812.1"/>
    <property type="molecule type" value="Genomic_DNA"/>
</dbReference>
<sequence>MQYSQQAADNFQRNSQNNAANSKNEAELTNTINKLMLEIENLKKKVNSNETAPQAQSQNAANGATQKTQNDTNGASQRTQSTPINNFNRGHAQGSNDII</sequence>
<proteinExistence type="predicted"/>
<comment type="caution">
    <text evidence="2">The sequence shown here is derived from an EMBL/GenBank/DDBJ whole genome shotgun (WGS) entry which is preliminary data.</text>
</comment>
<organism evidence="2 3">
    <name type="scientific">Polypedilum vanderplanki</name>
    <name type="common">Sleeping chironomid midge</name>
    <dbReference type="NCBI Taxonomy" id="319348"/>
    <lineage>
        <taxon>Eukaryota</taxon>
        <taxon>Metazoa</taxon>
        <taxon>Ecdysozoa</taxon>
        <taxon>Arthropoda</taxon>
        <taxon>Hexapoda</taxon>
        <taxon>Insecta</taxon>
        <taxon>Pterygota</taxon>
        <taxon>Neoptera</taxon>
        <taxon>Endopterygota</taxon>
        <taxon>Diptera</taxon>
        <taxon>Nematocera</taxon>
        <taxon>Chironomoidea</taxon>
        <taxon>Chironomidae</taxon>
        <taxon>Chironominae</taxon>
        <taxon>Polypedilum</taxon>
        <taxon>Polypedilum</taxon>
    </lineage>
</organism>
<feature type="compositionally biased region" description="Polar residues" evidence="1">
    <location>
        <begin position="48"/>
        <end position="99"/>
    </location>
</feature>
<protein>
    <submittedName>
        <fullName evidence="2">Uncharacterized protein</fullName>
    </submittedName>
</protein>
<reference evidence="2" key="1">
    <citation type="submission" date="2021-03" db="EMBL/GenBank/DDBJ databases">
        <title>Chromosome level genome of the anhydrobiotic midge Polypedilum vanderplanki.</title>
        <authorList>
            <person name="Yoshida Y."/>
            <person name="Kikawada T."/>
            <person name="Gusev O."/>
        </authorList>
    </citation>
    <scope>NUCLEOTIDE SEQUENCE</scope>
    <source>
        <strain evidence="2">NIAS01</strain>
        <tissue evidence="2">Whole body or cell culture</tissue>
    </source>
</reference>
<gene>
    <name evidence="2" type="ORF">PVAND_002902</name>
</gene>
<evidence type="ECO:0000256" key="1">
    <source>
        <dbReference type="SAM" id="MobiDB-lite"/>
    </source>
</evidence>
<accession>A0A9J6BSH0</accession>
<keyword evidence="3" id="KW-1185">Reference proteome</keyword>
<dbReference type="Proteomes" id="UP001107558">
    <property type="component" value="Chromosome 3"/>
</dbReference>
<evidence type="ECO:0000313" key="3">
    <source>
        <dbReference type="Proteomes" id="UP001107558"/>
    </source>
</evidence>
<feature type="region of interest" description="Disordered" evidence="1">
    <location>
        <begin position="1"/>
        <end position="27"/>
    </location>
</feature>
<feature type="region of interest" description="Disordered" evidence="1">
    <location>
        <begin position="45"/>
        <end position="99"/>
    </location>
</feature>
<dbReference type="AlphaFoldDB" id="A0A9J6BSH0"/>
<evidence type="ECO:0000313" key="2">
    <source>
        <dbReference type="EMBL" id="KAG5672812.1"/>
    </source>
</evidence>
<name>A0A9J6BSH0_POLVA</name>